<dbReference type="Gene3D" id="2.120.10.80">
    <property type="entry name" value="Kelch-type beta propeller"/>
    <property type="match status" value="2"/>
</dbReference>
<sequence length="446" mass="50719">MSEEKKEGGRTQFSMSLPRLDVRIRPPQVEPPDPVSAAEEARRRPRPPERCFFWTEYPESGFPSRVNHSTAVARNGKDGKCYVYSIGGFHASDEEKERRAKAENDPSPFNTGPIDIHCMDVETHKWAKVDVIRRTKNKDIPIRGGVPPRRYGHACVGYKDKIFMYGGRNDDDGSFRVMECFDVTRSMWLKIHATAEGCALPRSRDGHACTVKGNIMYLHGGFDTGSLVFTGDLYAFDMDSHIWTLLPPNGDRCPERDFHTATHVERKVIVFGGRSDIIAPDFSNQDIFDTAFYEYLLDEFRWVKVAKPDGYQPHARRSHCAVRCGVHKILFFGGYNGGNKRHFNDVFIYDSLNRLTTEIIPFGIPPSPRRRCGYCITNNELILCGGTSPTERVYDGKKHLILHDHSDTFVLSLLPTLQQLCMMVVKELHLSTAGLPIHIRQELQNI</sequence>
<reference evidence="3" key="1">
    <citation type="journal article" date="2010" name="Nature">
        <title>The Amphimedon queenslandica genome and the evolution of animal complexity.</title>
        <authorList>
            <person name="Srivastava M."/>
            <person name="Simakov O."/>
            <person name="Chapman J."/>
            <person name="Fahey B."/>
            <person name="Gauthier M.E."/>
            <person name="Mitros T."/>
            <person name="Richards G.S."/>
            <person name="Conaco C."/>
            <person name="Dacre M."/>
            <person name="Hellsten U."/>
            <person name="Larroux C."/>
            <person name="Putnam N.H."/>
            <person name="Stanke M."/>
            <person name="Adamska M."/>
            <person name="Darling A."/>
            <person name="Degnan S.M."/>
            <person name="Oakley T.H."/>
            <person name="Plachetzki D.C."/>
            <person name="Zhai Y."/>
            <person name="Adamski M."/>
            <person name="Calcino A."/>
            <person name="Cummins S.F."/>
            <person name="Goodstein D.M."/>
            <person name="Harris C."/>
            <person name="Jackson D.J."/>
            <person name="Leys S.P."/>
            <person name="Shu S."/>
            <person name="Woodcroft B.J."/>
            <person name="Vervoort M."/>
            <person name="Kosik K.S."/>
            <person name="Manning G."/>
            <person name="Degnan B.M."/>
            <person name="Rokhsar D.S."/>
        </authorList>
    </citation>
    <scope>NUCLEOTIDE SEQUENCE [LARGE SCALE GENOMIC DNA]</scope>
</reference>
<feature type="region of interest" description="Disordered" evidence="1">
    <location>
        <begin position="1"/>
        <end position="48"/>
    </location>
</feature>
<dbReference type="EnsemblMetazoa" id="XM_011405424.2">
    <property type="protein sequence ID" value="XP_011403726.1"/>
    <property type="gene ID" value="LOC105312627"/>
</dbReference>
<evidence type="ECO:0000313" key="2">
    <source>
        <dbReference type="EnsemblMetazoa" id="XP_011403726.1"/>
    </source>
</evidence>
<dbReference type="GeneID" id="105312627"/>
<dbReference type="AlphaFoldDB" id="A0AAN0ILY5"/>
<dbReference type="KEGG" id="aqu:105312627"/>
<evidence type="ECO:0000313" key="3">
    <source>
        <dbReference type="Proteomes" id="UP000007879"/>
    </source>
</evidence>
<organism evidence="2 3">
    <name type="scientific">Amphimedon queenslandica</name>
    <name type="common">Sponge</name>
    <dbReference type="NCBI Taxonomy" id="400682"/>
    <lineage>
        <taxon>Eukaryota</taxon>
        <taxon>Metazoa</taxon>
        <taxon>Porifera</taxon>
        <taxon>Demospongiae</taxon>
        <taxon>Heteroscleromorpha</taxon>
        <taxon>Haplosclerida</taxon>
        <taxon>Niphatidae</taxon>
        <taxon>Amphimedon</taxon>
    </lineage>
</organism>
<feature type="region of interest" description="Disordered" evidence="1">
    <location>
        <begin position="93"/>
        <end position="114"/>
    </location>
</feature>
<evidence type="ECO:0008006" key="4">
    <source>
        <dbReference type="Google" id="ProtNLM"/>
    </source>
</evidence>
<accession>A0AAN0ILY5</accession>
<proteinExistence type="predicted"/>
<dbReference type="Proteomes" id="UP000007879">
    <property type="component" value="Unassembled WGS sequence"/>
</dbReference>
<evidence type="ECO:0000256" key="1">
    <source>
        <dbReference type="SAM" id="MobiDB-lite"/>
    </source>
</evidence>
<reference evidence="2" key="2">
    <citation type="submission" date="2024-06" db="UniProtKB">
        <authorList>
            <consortium name="EnsemblMetazoa"/>
        </authorList>
    </citation>
    <scope>IDENTIFICATION</scope>
</reference>
<dbReference type="RefSeq" id="XP_011403726.1">
    <property type="nucleotide sequence ID" value="XM_011405424.2"/>
</dbReference>
<dbReference type="PANTHER" id="PTHR46461:SF1">
    <property type="entry name" value="KELCH DOMAIN-CONTAINING PROTEIN 3"/>
    <property type="match status" value="1"/>
</dbReference>
<dbReference type="SUPFAM" id="SSF117281">
    <property type="entry name" value="Kelch motif"/>
    <property type="match status" value="1"/>
</dbReference>
<dbReference type="GO" id="GO:0003682">
    <property type="term" value="F:chromatin binding"/>
    <property type="evidence" value="ECO:0007669"/>
    <property type="project" value="InterPro"/>
</dbReference>
<feature type="compositionally biased region" description="Basic and acidic residues" evidence="1">
    <location>
        <begin position="39"/>
        <end position="48"/>
    </location>
</feature>
<dbReference type="PANTHER" id="PTHR46461">
    <property type="entry name" value="KELCH DOMAIN-CONTAINING PROTEIN 3"/>
    <property type="match status" value="1"/>
</dbReference>
<dbReference type="InterPro" id="IPR015915">
    <property type="entry name" value="Kelch-typ_b-propeller"/>
</dbReference>
<dbReference type="InterPro" id="IPR052637">
    <property type="entry name" value="KLHDC3-like"/>
</dbReference>
<dbReference type="Pfam" id="PF24681">
    <property type="entry name" value="Kelch_KLHDC2_KLHL20_DRC7"/>
    <property type="match status" value="1"/>
</dbReference>
<dbReference type="GO" id="GO:0005737">
    <property type="term" value="C:cytoplasm"/>
    <property type="evidence" value="ECO:0007669"/>
    <property type="project" value="TreeGrafter"/>
</dbReference>
<name>A0AAN0ILY5_AMPQE</name>
<feature type="compositionally biased region" description="Basic and acidic residues" evidence="1">
    <location>
        <begin position="93"/>
        <end position="104"/>
    </location>
</feature>
<keyword evidence="3" id="KW-1185">Reference proteome</keyword>
<protein>
    <recommendedName>
        <fullName evidence="4">Kelch domain-containing protein 3</fullName>
    </recommendedName>
</protein>